<dbReference type="Pfam" id="PF07583">
    <property type="entry name" value="PSCyt2"/>
    <property type="match status" value="1"/>
</dbReference>
<comment type="caution">
    <text evidence="5">The sequence shown here is derived from an EMBL/GenBank/DDBJ whole genome shotgun (WGS) entry which is preliminary data.</text>
</comment>
<proteinExistence type="predicted"/>
<dbReference type="PANTHER" id="PTHR35889:SF3">
    <property type="entry name" value="F-BOX DOMAIN-CONTAINING PROTEIN"/>
    <property type="match status" value="1"/>
</dbReference>
<evidence type="ECO:0000259" key="3">
    <source>
        <dbReference type="Pfam" id="PF07587"/>
    </source>
</evidence>
<keyword evidence="1" id="KW-0472">Membrane</keyword>
<name>A0ABX0URV9_9BACT</name>
<dbReference type="SUPFAM" id="SSF46626">
    <property type="entry name" value="Cytochrome c"/>
    <property type="match status" value="1"/>
</dbReference>
<feature type="domain" description="Cytochrome C Planctomycete-type" evidence="4">
    <location>
        <begin position="67"/>
        <end position="129"/>
    </location>
</feature>
<dbReference type="Pfam" id="PF07635">
    <property type="entry name" value="PSCyt1"/>
    <property type="match status" value="1"/>
</dbReference>
<organism evidence="5 6">
    <name type="scientific">Dyadobacter arcticus</name>
    <dbReference type="NCBI Taxonomy" id="1078754"/>
    <lineage>
        <taxon>Bacteria</taxon>
        <taxon>Pseudomonadati</taxon>
        <taxon>Bacteroidota</taxon>
        <taxon>Cytophagia</taxon>
        <taxon>Cytophagales</taxon>
        <taxon>Spirosomataceae</taxon>
        <taxon>Dyadobacter</taxon>
    </lineage>
</organism>
<keyword evidence="6" id="KW-1185">Reference proteome</keyword>
<reference evidence="5 6" key="1">
    <citation type="submission" date="2020-03" db="EMBL/GenBank/DDBJ databases">
        <title>Genomic Encyclopedia of Type Strains, Phase IV (KMG-IV): sequencing the most valuable type-strain genomes for metagenomic binning, comparative biology and taxonomic classification.</title>
        <authorList>
            <person name="Goeker M."/>
        </authorList>
    </citation>
    <scope>NUCLEOTIDE SEQUENCE [LARGE SCALE GENOMIC DNA]</scope>
    <source>
        <strain evidence="5 6">DSM 102865</strain>
    </source>
</reference>
<dbReference type="Proteomes" id="UP001179181">
    <property type="component" value="Unassembled WGS sequence"/>
</dbReference>
<protein>
    <recommendedName>
        <fullName evidence="7">Planctomycete cytochrome C</fullName>
    </recommendedName>
</protein>
<feature type="domain" description="DUF1549" evidence="2">
    <location>
        <begin position="179"/>
        <end position="385"/>
    </location>
</feature>
<gene>
    <name evidence="5" type="ORF">FHS68_003647</name>
</gene>
<dbReference type="InterPro" id="IPR036909">
    <property type="entry name" value="Cyt_c-like_dom_sf"/>
</dbReference>
<evidence type="ECO:0000313" key="6">
    <source>
        <dbReference type="Proteomes" id="UP001179181"/>
    </source>
</evidence>
<feature type="domain" description="DUF1553" evidence="3">
    <location>
        <begin position="479"/>
        <end position="740"/>
    </location>
</feature>
<sequence>MRDQNRESESNKVYVMRVKYLGSFLAVLYAIIFLESCTGSSKDNLPERIPNEISYNFDVRPILSDKCLACHGPDANKREAGLRLDIAEEAYRALKENPSAHAIVPGKPELSQMYLRISTTDTSMQMPPKSSNLRLSAYEIDLLKAWIKQGAKYEKHWAFTVPKKPALPAVKKEGWSKNEIDLFILARQEQKGLSPNEEADQERLLKRLSLDLTGLPPTLAMMDGFVANQNANAYEKVVDKLLASPEYGERMALPWLDVARYSDSYGYQMDNYRSQWPWRDWVIHALNKNISYKDFITWQLAGDLIPNANKEQLLATGFNRNHKITEEGAVDEEEYRITYVTDRSDTFGKALLGVTMECAHCHDHKYDPFSQKEYYQMFSFFNNVNEMRATYTAIDPSVGKPESFAKKPMMEISNEDVKSILKFVNKPDTSRLIVSVMGDLDTTRKTYVLKRGVFNAYGDQVQPGTPKSILPFDPKYPKNRLGLAQWLFDKRNPLTARVFVNRMWQEFFGRGIVKTSGDFGMQGELPTHPALLDWLAVDFMEHNWDMKRLVKQVVMSATYRQSVVVTPEKRDADPENIYLARSPRYRIQAEFIKDLVLSSSGLLVKTIGGPSVKPYQPEGLWESATAGGDVMLSVYRQDHGASLYRRGMYTFVKRTVPPPSMGIFDASNRDLCEISRQKTNTPLQALVMMNDPTVLEASRVLADRLLSEKSETKAKITKAFRMIICRTPTDKEIAVLTEYYAGEAKSMNIKQAERLLSVGEYPQSNKADKKLLVAMMRVISTIYNLEEAITKT</sequence>
<evidence type="ECO:0000256" key="1">
    <source>
        <dbReference type="SAM" id="Phobius"/>
    </source>
</evidence>
<dbReference type="InterPro" id="IPR022655">
    <property type="entry name" value="DUF1553"/>
</dbReference>
<keyword evidence="1" id="KW-1133">Transmembrane helix</keyword>
<dbReference type="InterPro" id="IPR011429">
    <property type="entry name" value="Cyt_c_Planctomycete-type"/>
</dbReference>
<accession>A0ABX0URV9</accession>
<evidence type="ECO:0000259" key="2">
    <source>
        <dbReference type="Pfam" id="PF07583"/>
    </source>
</evidence>
<feature type="transmembrane region" description="Helical" evidence="1">
    <location>
        <begin position="20"/>
        <end position="41"/>
    </location>
</feature>
<keyword evidence="1" id="KW-0812">Transmembrane</keyword>
<dbReference type="Pfam" id="PF07587">
    <property type="entry name" value="PSD1"/>
    <property type="match status" value="1"/>
</dbReference>
<dbReference type="EMBL" id="JAASQJ010000003">
    <property type="protein sequence ID" value="NIJ54465.1"/>
    <property type="molecule type" value="Genomic_DNA"/>
</dbReference>
<evidence type="ECO:0000259" key="4">
    <source>
        <dbReference type="Pfam" id="PF07635"/>
    </source>
</evidence>
<dbReference type="PANTHER" id="PTHR35889">
    <property type="entry name" value="CYCLOINULO-OLIGOSACCHARIDE FRUCTANOTRANSFERASE-RELATED"/>
    <property type="match status" value="1"/>
</dbReference>
<dbReference type="InterPro" id="IPR011444">
    <property type="entry name" value="DUF1549"/>
</dbReference>
<evidence type="ECO:0000313" key="5">
    <source>
        <dbReference type="EMBL" id="NIJ54465.1"/>
    </source>
</evidence>
<evidence type="ECO:0008006" key="7">
    <source>
        <dbReference type="Google" id="ProtNLM"/>
    </source>
</evidence>